<dbReference type="EMBL" id="WAEL01000015">
    <property type="protein sequence ID" value="NID13769.1"/>
    <property type="molecule type" value="Genomic_DNA"/>
</dbReference>
<reference evidence="2" key="1">
    <citation type="submission" date="2024-05" db="EMBL/GenBank/DDBJ databases">
        <authorList>
            <person name="Jung D.-H."/>
        </authorList>
    </citation>
    <scope>NUCLEOTIDE SEQUENCE</scope>
    <source>
        <strain evidence="2">JA-25</strain>
    </source>
</reference>
<comment type="caution">
    <text evidence="2">The sequence shown here is derived from an EMBL/GenBank/DDBJ whole genome shotgun (WGS) entry which is preliminary data.</text>
</comment>
<keyword evidence="3" id="KW-1185">Reference proteome</keyword>
<dbReference type="Proteomes" id="UP000606008">
    <property type="component" value="Unassembled WGS sequence"/>
</dbReference>
<evidence type="ECO:0000256" key="1">
    <source>
        <dbReference type="SAM" id="MobiDB-lite"/>
    </source>
</evidence>
<feature type="region of interest" description="Disordered" evidence="1">
    <location>
        <begin position="180"/>
        <end position="203"/>
    </location>
</feature>
<protein>
    <submittedName>
        <fullName evidence="2">Uncharacterized protein</fullName>
    </submittedName>
</protein>
<name>A0ABX0QU82_9BACT</name>
<proteinExistence type="predicted"/>
<dbReference type="RefSeq" id="WP_166694281.1">
    <property type="nucleotide sequence ID" value="NZ_WAEL01000015.1"/>
</dbReference>
<accession>A0ABX0QU82</accession>
<organism evidence="2 3">
    <name type="scientific">Fibrivirga algicola</name>
    <dbReference type="NCBI Taxonomy" id="2950420"/>
    <lineage>
        <taxon>Bacteria</taxon>
        <taxon>Pseudomonadati</taxon>
        <taxon>Bacteroidota</taxon>
        <taxon>Cytophagia</taxon>
        <taxon>Cytophagales</taxon>
        <taxon>Spirosomataceae</taxon>
        <taxon>Fibrivirga</taxon>
    </lineage>
</organism>
<evidence type="ECO:0000313" key="3">
    <source>
        <dbReference type="Proteomes" id="UP000606008"/>
    </source>
</evidence>
<sequence>MRRFDEVFDALIKWYKEGGTEKLPPELADIKLKWMQIRDYILTHKPKHDGEVVSHFCVDWQLSDATVYHHVRMAKTFYAHCDSAVLEFDKIVLIAQIKELRQLSLAAGKFAVAANCDKNLIALGGFDQPKQAESGGATVIEMHLDFNPSLVTGGAKRDPKLLDQVKRHLGEAKARRELLIEDIEHEDLPERGTADQPTLPDQP</sequence>
<evidence type="ECO:0000313" key="2">
    <source>
        <dbReference type="EMBL" id="NID13769.1"/>
    </source>
</evidence>
<gene>
    <name evidence="2" type="ORF">F7231_26610</name>
</gene>